<gene>
    <name evidence="9" type="ORF">H0P51_27355</name>
</gene>
<accession>A0A7D6E162</accession>
<reference evidence="10" key="1">
    <citation type="submission" date="2020-07" db="EMBL/GenBank/DDBJ databases">
        <title>Description of Mycobacterium gordonae subsp. intergordonae subsp.nov. and Mycobacterium gordonae subsp. gordonae subsp. nov.</title>
        <authorList>
            <person name="Yu X."/>
        </authorList>
    </citation>
    <scope>NUCLEOTIDE SEQUENCE [LARGE SCALE GENOMIC DNA]</scope>
    <source>
        <strain evidence="10">24</strain>
    </source>
</reference>
<dbReference type="InterPro" id="IPR001474">
    <property type="entry name" value="GTP_CycHdrlase_I"/>
</dbReference>
<dbReference type="EMBL" id="CP059165">
    <property type="protein sequence ID" value="QLL07321.1"/>
    <property type="molecule type" value="Genomic_DNA"/>
</dbReference>
<evidence type="ECO:0000256" key="1">
    <source>
        <dbReference type="ARBA" id="ARBA00001052"/>
    </source>
</evidence>
<dbReference type="GO" id="GO:0006729">
    <property type="term" value="P:tetrahydrobiopterin biosynthetic process"/>
    <property type="evidence" value="ECO:0007669"/>
    <property type="project" value="TreeGrafter"/>
</dbReference>
<evidence type="ECO:0000256" key="3">
    <source>
        <dbReference type="ARBA" id="ARBA00012715"/>
    </source>
</evidence>
<evidence type="ECO:0000313" key="10">
    <source>
        <dbReference type="Proteomes" id="UP000510682"/>
    </source>
</evidence>
<evidence type="ECO:0000256" key="6">
    <source>
        <dbReference type="ARBA" id="ARBA00022801"/>
    </source>
</evidence>
<dbReference type="GO" id="GO:0005525">
    <property type="term" value="F:GTP binding"/>
    <property type="evidence" value="ECO:0007669"/>
    <property type="project" value="TreeGrafter"/>
</dbReference>
<evidence type="ECO:0000256" key="4">
    <source>
        <dbReference type="ARBA" id="ARBA00017272"/>
    </source>
</evidence>
<proteinExistence type="predicted"/>
<feature type="domain" description="GTP cyclohydrolase I" evidence="8">
    <location>
        <begin position="33"/>
        <end position="165"/>
    </location>
</feature>
<dbReference type="GO" id="GO:0006730">
    <property type="term" value="P:one-carbon metabolic process"/>
    <property type="evidence" value="ECO:0007669"/>
    <property type="project" value="UniProtKB-KW"/>
</dbReference>
<evidence type="ECO:0000259" key="8">
    <source>
        <dbReference type="Pfam" id="PF01227"/>
    </source>
</evidence>
<comment type="pathway">
    <text evidence="2">Cofactor biosynthesis; 7,8-dihydroneopterin triphosphate biosynthesis; 7,8-dihydroneopterin triphosphate from GTP: step 1/1.</text>
</comment>
<keyword evidence="6 9" id="KW-0378">Hydrolase</keyword>
<protein>
    <recommendedName>
        <fullName evidence="4">GTP cyclohydrolase 1</fullName>
        <ecNumber evidence="3">3.5.4.16</ecNumber>
    </recommendedName>
    <alternativeName>
        <fullName evidence="7">GTP cyclohydrolase I</fullName>
    </alternativeName>
</protein>
<evidence type="ECO:0000256" key="5">
    <source>
        <dbReference type="ARBA" id="ARBA00022563"/>
    </source>
</evidence>
<comment type="catalytic activity">
    <reaction evidence="1">
        <text>GTP + H2O = 7,8-dihydroneopterin 3'-triphosphate + formate + H(+)</text>
        <dbReference type="Rhea" id="RHEA:17473"/>
        <dbReference type="ChEBI" id="CHEBI:15377"/>
        <dbReference type="ChEBI" id="CHEBI:15378"/>
        <dbReference type="ChEBI" id="CHEBI:15740"/>
        <dbReference type="ChEBI" id="CHEBI:37565"/>
        <dbReference type="ChEBI" id="CHEBI:58462"/>
        <dbReference type="EC" id="3.5.4.16"/>
    </reaction>
</comment>
<dbReference type="KEGG" id="mgor:H0P51_27355"/>
<reference evidence="9 10" key="2">
    <citation type="submission" date="2020-07" db="EMBL/GenBank/DDBJ databases">
        <authorList>
            <person name="Yu X."/>
        </authorList>
    </citation>
    <scope>NUCLEOTIDE SEQUENCE [LARGE SCALE GENOMIC DNA]</scope>
    <source>
        <strain evidence="10">24</strain>
    </source>
</reference>
<evidence type="ECO:0000256" key="7">
    <source>
        <dbReference type="ARBA" id="ARBA00030854"/>
    </source>
</evidence>
<sequence>MHTSTRFSAPRRDDDIAGIALAAVLQFPVDRVREPQTELELVRPIPFHALCEWHLIPFHGAVHIGYLPGCLPGEKPVKQAEFARIVKACSTGIQTQQRMTTRIGLWLHHQLAPRGVGVLVEGGYACETACAPAHSSAHPAGPTSTLAFYGSLRHSVERQREFLTRTSQELNRIGVQ</sequence>
<dbReference type="AlphaFoldDB" id="A0A7D6E162"/>
<dbReference type="PANTHER" id="PTHR11109">
    <property type="entry name" value="GTP CYCLOHYDROLASE I"/>
    <property type="match status" value="1"/>
</dbReference>
<evidence type="ECO:0000313" key="9">
    <source>
        <dbReference type="EMBL" id="QLL07321.1"/>
    </source>
</evidence>
<dbReference type="Proteomes" id="UP000510682">
    <property type="component" value="Chromosome"/>
</dbReference>
<reference evidence="10" key="3">
    <citation type="submission" date="2023-07" db="EMBL/GenBank/DDBJ databases">
        <title>Description of Mycobacterium gordonae subsp. intergordonae subsp.nov. and Mycobacterium gordonae subsp. gordonae subsp. nov.</title>
        <authorList>
            <person name="Huang H."/>
        </authorList>
    </citation>
    <scope>NUCLEOTIDE SEQUENCE [LARGE SCALE GENOMIC DNA]</scope>
    <source>
        <strain evidence="10">24</strain>
    </source>
</reference>
<evidence type="ECO:0000256" key="2">
    <source>
        <dbReference type="ARBA" id="ARBA00005080"/>
    </source>
</evidence>
<dbReference type="EC" id="3.5.4.16" evidence="3"/>
<dbReference type="RefSeq" id="WP_180915895.1">
    <property type="nucleotide sequence ID" value="NZ_CP059165.1"/>
</dbReference>
<name>A0A7D6E162_9MYCO</name>
<dbReference type="UniPathway" id="UPA00848">
    <property type="reaction ID" value="UER00151"/>
</dbReference>
<organism evidence="9 10">
    <name type="scientific">Mycobacterium vicinigordonae</name>
    <dbReference type="NCBI Taxonomy" id="1719132"/>
    <lineage>
        <taxon>Bacteria</taxon>
        <taxon>Bacillati</taxon>
        <taxon>Actinomycetota</taxon>
        <taxon>Actinomycetes</taxon>
        <taxon>Mycobacteriales</taxon>
        <taxon>Mycobacteriaceae</taxon>
        <taxon>Mycobacterium</taxon>
    </lineage>
</organism>
<dbReference type="GO" id="GO:0046654">
    <property type="term" value="P:tetrahydrofolate biosynthetic process"/>
    <property type="evidence" value="ECO:0007669"/>
    <property type="project" value="InterPro"/>
</dbReference>
<dbReference type="GO" id="GO:0005737">
    <property type="term" value="C:cytoplasm"/>
    <property type="evidence" value="ECO:0007669"/>
    <property type="project" value="TreeGrafter"/>
</dbReference>
<dbReference type="SUPFAM" id="SSF55620">
    <property type="entry name" value="Tetrahydrobiopterin biosynthesis enzymes-like"/>
    <property type="match status" value="1"/>
</dbReference>
<dbReference type="InterPro" id="IPR020602">
    <property type="entry name" value="GTP_CycHdrlase_I_dom"/>
</dbReference>
<dbReference type="GO" id="GO:0003934">
    <property type="term" value="F:GTP cyclohydrolase I activity"/>
    <property type="evidence" value="ECO:0007669"/>
    <property type="project" value="UniProtKB-EC"/>
</dbReference>
<dbReference type="GO" id="GO:0008270">
    <property type="term" value="F:zinc ion binding"/>
    <property type="evidence" value="ECO:0007669"/>
    <property type="project" value="TreeGrafter"/>
</dbReference>
<dbReference type="Gene3D" id="3.30.1130.10">
    <property type="match status" value="1"/>
</dbReference>
<dbReference type="Pfam" id="PF01227">
    <property type="entry name" value="GTP_cyclohydroI"/>
    <property type="match status" value="1"/>
</dbReference>
<keyword evidence="5" id="KW-0554">One-carbon metabolism</keyword>
<dbReference type="InterPro" id="IPR043133">
    <property type="entry name" value="GTP-CH-I_C/QueF"/>
</dbReference>
<keyword evidence="10" id="KW-1185">Reference proteome</keyword>
<dbReference type="PANTHER" id="PTHR11109:SF7">
    <property type="entry name" value="GTP CYCLOHYDROLASE 1"/>
    <property type="match status" value="1"/>
</dbReference>